<dbReference type="OrthoDB" id="495728at2"/>
<evidence type="ECO:0000313" key="5">
    <source>
        <dbReference type="EMBL" id="RKL68144.1"/>
    </source>
</evidence>
<dbReference type="Proteomes" id="UP000281498">
    <property type="component" value="Unassembled WGS sequence"/>
</dbReference>
<organism evidence="5 6">
    <name type="scientific">Salipaludibacillus neizhouensis</name>
    <dbReference type="NCBI Taxonomy" id="885475"/>
    <lineage>
        <taxon>Bacteria</taxon>
        <taxon>Bacillati</taxon>
        <taxon>Bacillota</taxon>
        <taxon>Bacilli</taxon>
        <taxon>Bacillales</taxon>
        <taxon>Bacillaceae</taxon>
    </lineage>
</organism>
<evidence type="ECO:0000313" key="6">
    <source>
        <dbReference type="Proteomes" id="UP000281498"/>
    </source>
</evidence>
<proteinExistence type="inferred from homology"/>
<dbReference type="InterPro" id="IPR007310">
    <property type="entry name" value="Aerobactin_biosyn_IucA/IucC_N"/>
</dbReference>
<dbReference type="PANTHER" id="PTHR34384:SF6">
    <property type="entry name" value="STAPHYLOFERRIN B SYNTHASE"/>
    <property type="match status" value="1"/>
</dbReference>
<reference evidence="5 6" key="1">
    <citation type="submission" date="2017-10" db="EMBL/GenBank/DDBJ databases">
        <title>Bacillus sp. nov., a halophilic bacterium isolated from a Keqin Lake.</title>
        <authorList>
            <person name="Wang H."/>
        </authorList>
    </citation>
    <scope>NUCLEOTIDE SEQUENCE [LARGE SCALE GENOMIC DNA]</scope>
    <source>
        <strain evidence="5 6">KCTC 13187</strain>
    </source>
</reference>
<protein>
    <submittedName>
        <fullName evidence="5">Iron transporter</fullName>
    </submittedName>
</protein>
<keyword evidence="6" id="KW-1185">Reference proteome</keyword>
<evidence type="ECO:0000256" key="2">
    <source>
        <dbReference type="ARBA" id="ARBA00007832"/>
    </source>
</evidence>
<comment type="caution">
    <text evidence="5">The sequence shown here is derived from an EMBL/GenBank/DDBJ whole genome shotgun (WGS) entry which is preliminary data.</text>
</comment>
<dbReference type="RefSeq" id="WP_110938484.1">
    <property type="nucleotide sequence ID" value="NZ_KZ614147.1"/>
</dbReference>
<dbReference type="AlphaFoldDB" id="A0A3A9K514"/>
<dbReference type="GO" id="GO:0016881">
    <property type="term" value="F:acid-amino acid ligase activity"/>
    <property type="evidence" value="ECO:0007669"/>
    <property type="project" value="UniProtKB-ARBA"/>
</dbReference>
<evidence type="ECO:0000259" key="3">
    <source>
        <dbReference type="Pfam" id="PF04183"/>
    </source>
</evidence>
<dbReference type="InterPro" id="IPR022770">
    <property type="entry name" value="IucA/IucC-like_C"/>
</dbReference>
<evidence type="ECO:0000259" key="4">
    <source>
        <dbReference type="Pfam" id="PF06276"/>
    </source>
</evidence>
<comment type="similarity">
    <text evidence="2">Belongs to the IucA/IucC family.</text>
</comment>
<feature type="domain" description="Aerobactin siderophore biosynthesis IucA/IucC-like C-terminal" evidence="4">
    <location>
        <begin position="422"/>
        <end position="581"/>
    </location>
</feature>
<sequence length="613" mass="71700">MQNSNHVQEILTPEIWDQVSLNLLVKMISEFMYEEIIHPEVMEETANFTLYKLTLNEGKAGQEICYQFKGKKRLMDSYRIDPDTIHCVRNGRRDRALKPIQFLLDIQQTVGIKPLTTGHLIKEYNNTLLADAHILHKKQKQSVEDLIDMDYGELEGEMEGHPWITYNKGRIGFDYQDYLSYSPEQKKRVKLSWIAVHKDYASFHSVSKLEYETFIQAELGIENFDSFLELLKRKKVEPIDYLFLPVHEWQWNNAIIQYFTEDIAQKRIIPLGEGGDDYLPQQSIRTFVNTSDKSKHHVKLPISILNTLVYRGLPGERTVVAPTITEYIHSIRDQDSFLREECRLILPGEVASVNYDHPYYSQLEGAPYQCLEMLGSIWRESIYSFLDEGEQPITLASLLYVDNAGKPFVASLIERSGLSVDEWIDKLLRVTLPPLLHFLYQYGTVFSPHGQNTVIVLKDYVPHRLAMKDFVDDVNVSGEPLPELLHLPKELKPILRSEEPEGLCQFIFTGLFVCHFRYLSDILDIYYHYDEERFWLSLRETIIAYQSRFPELKERFQLFDLLKPSYTKLCLNRNRMIDYGYEDDDDRPHASKFGKVKNPLHLHLPFIKEKVNA</sequence>
<gene>
    <name evidence="5" type="ORF">CR203_06570</name>
</gene>
<dbReference type="Gene3D" id="6.10.250.3370">
    <property type="match status" value="1"/>
</dbReference>
<dbReference type="Pfam" id="PF04183">
    <property type="entry name" value="IucA_IucC"/>
    <property type="match status" value="1"/>
</dbReference>
<evidence type="ECO:0000256" key="1">
    <source>
        <dbReference type="ARBA" id="ARBA00004924"/>
    </source>
</evidence>
<dbReference type="PANTHER" id="PTHR34384">
    <property type="entry name" value="L-2,3-DIAMINOPROPANOATE--CITRATE LIGASE"/>
    <property type="match status" value="1"/>
</dbReference>
<feature type="domain" description="Aerobactin siderophore biosynthesis IucA/IucC N-terminal" evidence="3">
    <location>
        <begin position="151"/>
        <end position="399"/>
    </location>
</feature>
<dbReference type="EMBL" id="PDOE01000002">
    <property type="protein sequence ID" value="RKL68144.1"/>
    <property type="molecule type" value="Genomic_DNA"/>
</dbReference>
<dbReference type="InterPro" id="IPR037455">
    <property type="entry name" value="LucA/IucC-like"/>
</dbReference>
<name>A0A3A9K514_9BACI</name>
<dbReference type="GO" id="GO:0019290">
    <property type="term" value="P:siderophore biosynthetic process"/>
    <property type="evidence" value="ECO:0007669"/>
    <property type="project" value="InterPro"/>
</dbReference>
<comment type="pathway">
    <text evidence="1">Siderophore biosynthesis.</text>
</comment>
<dbReference type="Pfam" id="PF06276">
    <property type="entry name" value="FhuF"/>
    <property type="match status" value="1"/>
</dbReference>
<dbReference type="Gene3D" id="1.10.510.40">
    <property type="match status" value="1"/>
</dbReference>
<dbReference type="Gene3D" id="3.30.310.280">
    <property type="match status" value="1"/>
</dbReference>
<accession>A0A3A9K514</accession>